<sequence>MALSFQDKLARFGGTSGQRKSYKLKKKRNRNNDSNILLAAARNKLRDVSSLSLLRKKSVSVSVSSNGLPQAGTNELVCASEMAAVNSPSLPPSPFQSPPQSPANLLMMTESIGIGYDVMTPAQVCITPITVEPAVVAVAVPLPLSKQLSSSINDTSVVAVPVPVHVPVRLPTALTAASTVSNTLCSVGSDAFVRENENHDADAMSASKLSISRSVSNDDDDDDDDDDGNVYVNYEAHQSAAKSECTEDREHLSSPSSSLPPLTEPIAKPITSASVNESGKQAQVNDDVAETDGDTQSHLQLENVKAATEAIEQRNDDDDDDDGLLVHVG</sequence>
<evidence type="ECO:0000256" key="1">
    <source>
        <dbReference type="SAM" id="MobiDB-lite"/>
    </source>
</evidence>
<organism evidence="2">
    <name type="scientific">Elphidium margaritaceum</name>
    <dbReference type="NCBI Taxonomy" id="933848"/>
    <lineage>
        <taxon>Eukaryota</taxon>
        <taxon>Sar</taxon>
        <taxon>Rhizaria</taxon>
        <taxon>Retaria</taxon>
        <taxon>Foraminifera</taxon>
        <taxon>Rotaliida</taxon>
        <taxon>Elphidiidae</taxon>
        <taxon>Elphidium</taxon>
    </lineage>
</organism>
<feature type="region of interest" description="Disordered" evidence="1">
    <location>
        <begin position="310"/>
        <end position="329"/>
    </location>
</feature>
<feature type="compositionally biased region" description="Acidic residues" evidence="1">
    <location>
        <begin position="217"/>
        <end position="228"/>
    </location>
</feature>
<name>A0A7S0XMW3_9EUKA</name>
<reference evidence="2" key="1">
    <citation type="submission" date="2021-01" db="EMBL/GenBank/DDBJ databases">
        <authorList>
            <person name="Corre E."/>
            <person name="Pelletier E."/>
            <person name="Niang G."/>
            <person name="Scheremetjew M."/>
            <person name="Finn R."/>
            <person name="Kale V."/>
            <person name="Holt S."/>
            <person name="Cochrane G."/>
            <person name="Meng A."/>
            <person name="Brown T."/>
            <person name="Cohen L."/>
        </authorList>
    </citation>
    <scope>NUCLEOTIDE SEQUENCE</scope>
</reference>
<dbReference type="EMBL" id="HBFI01000472">
    <property type="protein sequence ID" value="CAD8731456.1"/>
    <property type="molecule type" value="Transcribed_RNA"/>
</dbReference>
<accession>A0A7S0XMW3</accession>
<evidence type="ECO:0000313" key="2">
    <source>
        <dbReference type="EMBL" id="CAD8731456.1"/>
    </source>
</evidence>
<gene>
    <name evidence="2" type="ORF">EMAR1385_LOCUS335</name>
</gene>
<feature type="region of interest" description="Disordered" evidence="1">
    <location>
        <begin position="203"/>
        <end position="299"/>
    </location>
</feature>
<proteinExistence type="predicted"/>
<feature type="compositionally biased region" description="Polar residues" evidence="1">
    <location>
        <begin position="271"/>
        <end position="284"/>
    </location>
</feature>
<protein>
    <submittedName>
        <fullName evidence="2">Uncharacterized protein</fullName>
    </submittedName>
</protein>
<dbReference type="AlphaFoldDB" id="A0A7S0XMW3"/>